<dbReference type="InterPro" id="IPR013320">
    <property type="entry name" value="ConA-like_dom_sf"/>
</dbReference>
<evidence type="ECO:0000313" key="3">
    <source>
        <dbReference type="EMBL" id="KAL1843027.1"/>
    </source>
</evidence>
<gene>
    <name evidence="3" type="ORF">VTJ49DRAFT_3341</name>
</gene>
<dbReference type="EMBL" id="JAZGSY010000026">
    <property type="protein sequence ID" value="KAL1843027.1"/>
    <property type="molecule type" value="Genomic_DNA"/>
</dbReference>
<evidence type="ECO:0000259" key="2">
    <source>
        <dbReference type="PROSITE" id="PS51762"/>
    </source>
</evidence>
<feature type="domain" description="GH16" evidence="2">
    <location>
        <begin position="35"/>
        <end position="340"/>
    </location>
</feature>
<keyword evidence="1" id="KW-0732">Signal</keyword>
<sequence length="380" mass="40402">MILSSLGVAGLGLGLANLALGAAVAAPTYQLVDNYDASNFFSSFDFFTARDPTNGFVQYIDQKTATARGLASRPHGAVYLGVDAVNKTTSGRASVRLTSKKAYTRGLFIADIEHMPAGIGPGGSCGLWPAFWSFGPGWPNSGEIDILEGVHGELHNTVTLHTGAGCVVPCTGDAVESTQLLRADCFGHMGCTQKTRVPGSYGAGFNAVGGGVYALEWTDQAIRVWFFPRGSEKANELSSSSASASFGDDIPNAHTNTTTSSSSSSSSFCNSYDDDDDIDNLTRQSRFQNTAPNPSTFGRPIAAFLASPTCSFADHFKEHNLVFDTTFCGDWAGAVWADADGGMCLRAAAGKSCQEYVGQNPRAFMEAYWLIRSIKVYQLM</sequence>
<name>A0ABR3VME4_HUMIN</name>
<protein>
    <recommendedName>
        <fullName evidence="2">GH16 domain-containing protein</fullName>
    </recommendedName>
</protein>
<dbReference type="PANTHER" id="PTHR10963">
    <property type="entry name" value="GLYCOSYL HYDROLASE-RELATED"/>
    <property type="match status" value="1"/>
</dbReference>
<accession>A0ABR3VME4</accession>
<keyword evidence="4" id="KW-1185">Reference proteome</keyword>
<dbReference type="PROSITE" id="PS51762">
    <property type="entry name" value="GH16_2"/>
    <property type="match status" value="1"/>
</dbReference>
<dbReference type="Proteomes" id="UP001583172">
    <property type="component" value="Unassembled WGS sequence"/>
</dbReference>
<dbReference type="InterPro" id="IPR000757">
    <property type="entry name" value="Beta-glucanase-like"/>
</dbReference>
<dbReference type="InterPro" id="IPR050546">
    <property type="entry name" value="Glycosyl_Hydrlase_16"/>
</dbReference>
<comment type="caution">
    <text evidence="3">The sequence shown here is derived from an EMBL/GenBank/DDBJ whole genome shotgun (WGS) entry which is preliminary data.</text>
</comment>
<reference evidence="3 4" key="1">
    <citation type="journal article" date="2024" name="Commun. Biol.">
        <title>Comparative genomic analysis of thermophilic fungi reveals convergent evolutionary adaptations and gene losses.</title>
        <authorList>
            <person name="Steindorff A.S."/>
            <person name="Aguilar-Pontes M.V."/>
            <person name="Robinson A.J."/>
            <person name="Andreopoulos B."/>
            <person name="LaButti K."/>
            <person name="Kuo A."/>
            <person name="Mondo S."/>
            <person name="Riley R."/>
            <person name="Otillar R."/>
            <person name="Haridas S."/>
            <person name="Lipzen A."/>
            <person name="Grimwood J."/>
            <person name="Schmutz J."/>
            <person name="Clum A."/>
            <person name="Reid I.D."/>
            <person name="Moisan M.C."/>
            <person name="Butler G."/>
            <person name="Nguyen T.T.M."/>
            <person name="Dewar K."/>
            <person name="Conant G."/>
            <person name="Drula E."/>
            <person name="Henrissat B."/>
            <person name="Hansel C."/>
            <person name="Singer S."/>
            <person name="Hutchinson M.I."/>
            <person name="de Vries R.P."/>
            <person name="Natvig D.O."/>
            <person name="Powell A.J."/>
            <person name="Tsang A."/>
            <person name="Grigoriev I.V."/>
        </authorList>
    </citation>
    <scope>NUCLEOTIDE SEQUENCE [LARGE SCALE GENOMIC DNA]</scope>
    <source>
        <strain evidence="3 4">CBS 620.91</strain>
    </source>
</reference>
<dbReference type="Pfam" id="PF26113">
    <property type="entry name" value="GH16_XgeA"/>
    <property type="match status" value="2"/>
</dbReference>
<feature type="signal peptide" evidence="1">
    <location>
        <begin position="1"/>
        <end position="21"/>
    </location>
</feature>
<dbReference type="Gene3D" id="2.60.120.200">
    <property type="match status" value="1"/>
</dbReference>
<dbReference type="CDD" id="cd02181">
    <property type="entry name" value="GH16_fungal_Lam16A_glucanase"/>
    <property type="match status" value="1"/>
</dbReference>
<feature type="chain" id="PRO_5045673900" description="GH16 domain-containing protein" evidence="1">
    <location>
        <begin position="22"/>
        <end position="380"/>
    </location>
</feature>
<organism evidence="3 4">
    <name type="scientific">Humicola insolens</name>
    <name type="common">Soft-rot fungus</name>
    <dbReference type="NCBI Taxonomy" id="85995"/>
    <lineage>
        <taxon>Eukaryota</taxon>
        <taxon>Fungi</taxon>
        <taxon>Dikarya</taxon>
        <taxon>Ascomycota</taxon>
        <taxon>Pezizomycotina</taxon>
        <taxon>Sordariomycetes</taxon>
        <taxon>Sordariomycetidae</taxon>
        <taxon>Sordariales</taxon>
        <taxon>Chaetomiaceae</taxon>
        <taxon>Mycothermus</taxon>
    </lineage>
</organism>
<evidence type="ECO:0000256" key="1">
    <source>
        <dbReference type="SAM" id="SignalP"/>
    </source>
</evidence>
<proteinExistence type="predicted"/>
<evidence type="ECO:0000313" key="4">
    <source>
        <dbReference type="Proteomes" id="UP001583172"/>
    </source>
</evidence>
<dbReference type="SUPFAM" id="SSF49899">
    <property type="entry name" value="Concanavalin A-like lectins/glucanases"/>
    <property type="match status" value="1"/>
</dbReference>
<dbReference type="PANTHER" id="PTHR10963:SF24">
    <property type="entry name" value="GLYCOSIDASE C21B10.07-RELATED"/>
    <property type="match status" value="1"/>
</dbReference>